<sequence length="399" mass="44307">MTAPWTEVPIASIALVARGGSPRPIKKFITTDADGVNWIKIGDTEKGGRYIYSTEERIRPDGIKRSRWVDEGDFLLSNSMSFGRPYVLKTSGCIHDGWLVLKPDYERVDQDYLYYALSSPAAFRQFDSLAAGSTVRNLNINIVSGVTIPLPPLEEQKRIVAVLDQAFAALDRARAHAEANLSDSSLLYERRRETLLNAAGDNWRSTTVGDVCERFEYGTSAKSQPEGRVPVLRMGNLQGGEVDWANLVYTDDSNDIDKLLLRRGDVLFNRTNSIEHVGKTAIYRGEQEAIFAGYLIRLHLKAHSADPEFMNVFLNSDTARGHGRSVMGKSVNQANISASKLKDYPLLLPPLDKQRSIVRSLRALGSAVSDLKNSYAEGLRDIANLRQSLLQKAFSGQLT</sequence>
<comment type="similarity">
    <text evidence="1">Belongs to the type-I restriction system S methylase family.</text>
</comment>
<keyword evidence="2" id="KW-0680">Restriction system</keyword>
<evidence type="ECO:0000313" key="6">
    <source>
        <dbReference type="Proteomes" id="UP001164020"/>
    </source>
</evidence>
<name>A0ABY7C2J7_9HYPH</name>
<dbReference type="CDD" id="cd17283">
    <property type="entry name" value="RMtype1_S_Hpy180ORF7835P_TRD2-CR2_like"/>
    <property type="match status" value="1"/>
</dbReference>
<evidence type="ECO:0000259" key="4">
    <source>
        <dbReference type="Pfam" id="PF01420"/>
    </source>
</evidence>
<accession>A0ABY7C2J7</accession>
<dbReference type="EC" id="3.1.21.-" evidence="5"/>
<dbReference type="CDD" id="cd17524">
    <property type="entry name" value="RMtype1_S_EcoUTORF5051P-TRD2-CR2_like"/>
    <property type="match status" value="1"/>
</dbReference>
<evidence type="ECO:0000256" key="3">
    <source>
        <dbReference type="ARBA" id="ARBA00023125"/>
    </source>
</evidence>
<dbReference type="Gene3D" id="3.90.220.20">
    <property type="entry name" value="DNA methylase specificity domains"/>
    <property type="match status" value="2"/>
</dbReference>
<dbReference type="InterPro" id="IPR044946">
    <property type="entry name" value="Restrct_endonuc_typeI_TRD_sf"/>
</dbReference>
<keyword evidence="5" id="KW-0378">Hydrolase</keyword>
<proteinExistence type="inferred from homology"/>
<dbReference type="GO" id="GO:0016787">
    <property type="term" value="F:hydrolase activity"/>
    <property type="evidence" value="ECO:0007669"/>
    <property type="project" value="UniProtKB-KW"/>
</dbReference>
<reference evidence="5" key="1">
    <citation type="submission" date="2022-12" db="EMBL/GenBank/DDBJ databases">
        <title>Jiella pelagia sp. nov., isolated from phosphonate enriched culture of Northwest Pacific surface seawater.</title>
        <authorList>
            <person name="Shin D.Y."/>
            <person name="Hwang C.Y."/>
        </authorList>
    </citation>
    <scope>NUCLEOTIDE SEQUENCE</scope>
    <source>
        <strain evidence="5">HL-NP1</strain>
    </source>
</reference>
<keyword evidence="6" id="KW-1185">Reference proteome</keyword>
<dbReference type="InterPro" id="IPR000055">
    <property type="entry name" value="Restrct_endonuc_typeI_TRD"/>
</dbReference>
<dbReference type="RefSeq" id="WP_268882366.1">
    <property type="nucleotide sequence ID" value="NZ_CP114029.1"/>
</dbReference>
<keyword evidence="5" id="KW-0255">Endonuclease</keyword>
<dbReference type="InterPro" id="IPR051212">
    <property type="entry name" value="Type-I_RE_S_subunit"/>
</dbReference>
<dbReference type="GO" id="GO:0004519">
    <property type="term" value="F:endonuclease activity"/>
    <property type="evidence" value="ECO:0007669"/>
    <property type="project" value="UniProtKB-KW"/>
</dbReference>
<organism evidence="5 6">
    <name type="scientific">Jiella pelagia</name>
    <dbReference type="NCBI Taxonomy" id="2986949"/>
    <lineage>
        <taxon>Bacteria</taxon>
        <taxon>Pseudomonadati</taxon>
        <taxon>Pseudomonadota</taxon>
        <taxon>Alphaproteobacteria</taxon>
        <taxon>Hyphomicrobiales</taxon>
        <taxon>Aurantimonadaceae</taxon>
        <taxon>Jiella</taxon>
    </lineage>
</organism>
<dbReference type="EMBL" id="CP114029">
    <property type="protein sequence ID" value="WAP69941.1"/>
    <property type="molecule type" value="Genomic_DNA"/>
</dbReference>
<feature type="domain" description="Type I restriction modification DNA specificity" evidence="4">
    <location>
        <begin position="201"/>
        <end position="371"/>
    </location>
</feature>
<evidence type="ECO:0000313" key="5">
    <source>
        <dbReference type="EMBL" id="WAP69941.1"/>
    </source>
</evidence>
<protein>
    <submittedName>
        <fullName evidence="5">Restriction endonuclease subunit S</fullName>
        <ecNumber evidence="5">3.1.21.-</ecNumber>
    </submittedName>
</protein>
<evidence type="ECO:0000256" key="1">
    <source>
        <dbReference type="ARBA" id="ARBA00010923"/>
    </source>
</evidence>
<dbReference type="Proteomes" id="UP001164020">
    <property type="component" value="Chromosome"/>
</dbReference>
<gene>
    <name evidence="5" type="ORF">OH818_07110</name>
</gene>
<keyword evidence="3" id="KW-0238">DNA-binding</keyword>
<evidence type="ECO:0000256" key="2">
    <source>
        <dbReference type="ARBA" id="ARBA00022747"/>
    </source>
</evidence>
<dbReference type="PANTHER" id="PTHR43140:SF1">
    <property type="entry name" value="TYPE I RESTRICTION ENZYME ECOKI SPECIFICITY SUBUNIT"/>
    <property type="match status" value="1"/>
</dbReference>
<dbReference type="Pfam" id="PF01420">
    <property type="entry name" value="Methylase_S"/>
    <property type="match status" value="2"/>
</dbReference>
<feature type="domain" description="Type I restriction modification DNA specificity" evidence="4">
    <location>
        <begin position="5"/>
        <end position="170"/>
    </location>
</feature>
<dbReference type="SUPFAM" id="SSF116734">
    <property type="entry name" value="DNA methylase specificity domain"/>
    <property type="match status" value="2"/>
</dbReference>
<dbReference type="PANTHER" id="PTHR43140">
    <property type="entry name" value="TYPE-1 RESTRICTION ENZYME ECOKI SPECIFICITY PROTEIN"/>
    <property type="match status" value="1"/>
</dbReference>
<keyword evidence="5" id="KW-0540">Nuclease</keyword>